<evidence type="ECO:0000313" key="1">
    <source>
        <dbReference type="EMBL" id="QEC66048.1"/>
    </source>
</evidence>
<name>A0A5B8V4E3_9BACT</name>
<dbReference type="KEGG" id="pgin:FRZ67_01530"/>
<organism evidence="1 2">
    <name type="scientific">Panacibacter ginsenosidivorans</name>
    <dbReference type="NCBI Taxonomy" id="1813871"/>
    <lineage>
        <taxon>Bacteria</taxon>
        <taxon>Pseudomonadati</taxon>
        <taxon>Bacteroidota</taxon>
        <taxon>Chitinophagia</taxon>
        <taxon>Chitinophagales</taxon>
        <taxon>Chitinophagaceae</taxon>
        <taxon>Panacibacter</taxon>
    </lineage>
</organism>
<accession>A0A5B8V4E3</accession>
<dbReference type="AlphaFoldDB" id="A0A5B8V4E3"/>
<evidence type="ECO:0000313" key="2">
    <source>
        <dbReference type="Proteomes" id="UP000321533"/>
    </source>
</evidence>
<proteinExistence type="predicted"/>
<sequence>MQEQIITELKKIDSLIRDVNYNVSMASVLEKAYYISQGEAAPVFPVLSEDNSTLLTSVKEEKIATNLSGFYALECGVTFLCNQSGQTPVAWFEKIVANTLDSNTALLLDRFANATWKAAQPFRDLKRITRPTFTVANFLPQDEIIKDQVQIKNAASKLLASMQDVTHSSTEVQMKKIRGLMQSKNFALEMAEAMHKGYYTSQQQTPPVFLLPRDDTAVTKKSAAEQKVATNVAGFYALECGLSYFATTKNVLPSYMLRSIINDSISKDDKMLLLRFANATWKAGQPFRGLNRIEKENFVPFYFLDETEIEKDMVQIKAAAQKLLNDLR</sequence>
<dbReference type="EMBL" id="CP042435">
    <property type="protein sequence ID" value="QEC66048.1"/>
    <property type="molecule type" value="Genomic_DNA"/>
</dbReference>
<reference evidence="1 2" key="1">
    <citation type="journal article" date="2016" name="Int. J. Syst. Evol. Microbiol.">
        <title>Panacibacter ginsenosidivorans gen. nov., sp. nov., with ginsenoside converting activity isolated from soil of a ginseng field.</title>
        <authorList>
            <person name="Siddiqi M.Z."/>
            <person name="Muhammad Shafi S."/>
            <person name="Choi K.D."/>
            <person name="Im W.T."/>
        </authorList>
    </citation>
    <scope>NUCLEOTIDE SEQUENCE [LARGE SCALE GENOMIC DNA]</scope>
    <source>
        <strain evidence="1 2">Gsoil1550</strain>
    </source>
</reference>
<dbReference type="RefSeq" id="WP_147187848.1">
    <property type="nucleotide sequence ID" value="NZ_CP042435.1"/>
</dbReference>
<protein>
    <submittedName>
        <fullName evidence="1">Uncharacterized protein</fullName>
    </submittedName>
</protein>
<dbReference type="OrthoDB" id="660178at2"/>
<dbReference type="Proteomes" id="UP000321533">
    <property type="component" value="Chromosome"/>
</dbReference>
<gene>
    <name evidence="1" type="ORF">FRZ67_01530</name>
</gene>
<keyword evidence="2" id="KW-1185">Reference proteome</keyword>